<feature type="domain" description="AB hydrolase-1" evidence="2">
    <location>
        <begin position="237"/>
        <end position="345"/>
    </location>
</feature>
<dbReference type="PANTHER" id="PTHR43689">
    <property type="entry name" value="HYDROLASE"/>
    <property type="match status" value="1"/>
</dbReference>
<dbReference type="InterPro" id="IPR029058">
    <property type="entry name" value="AB_hydrolase_fold"/>
</dbReference>
<dbReference type="SUPFAM" id="SSF53474">
    <property type="entry name" value="alpha/beta-Hydrolases"/>
    <property type="match status" value="1"/>
</dbReference>
<dbReference type="Gene3D" id="3.40.50.1820">
    <property type="entry name" value="alpha/beta hydrolase"/>
    <property type="match status" value="1"/>
</dbReference>
<evidence type="ECO:0000256" key="1">
    <source>
        <dbReference type="SAM" id="Phobius"/>
    </source>
</evidence>
<keyword evidence="1" id="KW-0812">Transmembrane</keyword>
<comment type="caution">
    <text evidence="3">The sequence shown here is derived from an EMBL/GenBank/DDBJ whole genome shotgun (WGS) entry which is preliminary data.</text>
</comment>
<proteinExistence type="predicted"/>
<accession>A0ABD1HIY3</accession>
<dbReference type="InterPro" id="IPR000073">
    <property type="entry name" value="AB_hydrolase_1"/>
</dbReference>
<dbReference type="Proteomes" id="UP001567538">
    <property type="component" value="Unassembled WGS sequence"/>
</dbReference>
<keyword evidence="4" id="KW-1185">Reference proteome</keyword>
<dbReference type="AlphaFoldDB" id="A0ABD1HIY3"/>
<organism evidence="3 4">
    <name type="scientific">Salvia divinorum</name>
    <name type="common">Maria pastora</name>
    <name type="synonym">Diviner's sage</name>
    <dbReference type="NCBI Taxonomy" id="28513"/>
    <lineage>
        <taxon>Eukaryota</taxon>
        <taxon>Viridiplantae</taxon>
        <taxon>Streptophyta</taxon>
        <taxon>Embryophyta</taxon>
        <taxon>Tracheophyta</taxon>
        <taxon>Spermatophyta</taxon>
        <taxon>Magnoliopsida</taxon>
        <taxon>eudicotyledons</taxon>
        <taxon>Gunneridae</taxon>
        <taxon>Pentapetalae</taxon>
        <taxon>asterids</taxon>
        <taxon>lamiids</taxon>
        <taxon>Lamiales</taxon>
        <taxon>Lamiaceae</taxon>
        <taxon>Nepetoideae</taxon>
        <taxon>Mentheae</taxon>
        <taxon>Salviinae</taxon>
        <taxon>Salvia</taxon>
        <taxon>Salvia subgen. Calosphace</taxon>
    </lineage>
</organism>
<keyword evidence="1" id="KW-0472">Membrane</keyword>
<dbReference type="EMBL" id="JBEAFC010000005">
    <property type="protein sequence ID" value="KAL1556411.1"/>
    <property type="molecule type" value="Genomic_DNA"/>
</dbReference>
<sequence length="522" mass="59198">MNSYHPQPLILSFTLCLSTIAFVAYNLVPISLFCISCMLLVFFTAPIRTFSKPGIFTLIFLVQSGARMGGRLVNEMLSFLVFSVLDVVDMILCYVYKVADFLIEAEWKACYCSTSAKETIASRGKITVSETGESKIVRLTCSKLQLKEISDTLYTRPSLVSKSIRPSKRRSNVRSSLTVNSAVIDMLQGRMGRQRTLPIPRWSDCNCKTCTSWTASSCRDTLFVKVDGARENAGEDVIFIHGFISSSAFWSETLYPNFSKSVKSKYRLFAVDLLGFGRSPKPTDSLYTLREHLEMIQRSVLEPYNVKSFHIVAHSLGCILALALAVNHPSALKSLTLLAPPYFPTPKGEAATQYMMRRVAPRRVWPVIAFGASMACWYEHISRTICLVICKNHRIWEFLTKLLTRNRMRTYLMEGFFLHTHNAAWHTLHNVICGTAGNIETYLDQVKNRLKCDITIFHGRNDELIPVECSYNLQSRIPRAHVKVVENEDHITIVVGRQKAFAMELEAIWRNASPRSQNQNKI</sequence>
<keyword evidence="1" id="KW-1133">Transmembrane helix</keyword>
<reference evidence="3 4" key="1">
    <citation type="submission" date="2024-06" db="EMBL/GenBank/DDBJ databases">
        <title>A chromosome level genome sequence of Diviner's sage (Salvia divinorum).</title>
        <authorList>
            <person name="Ford S.A."/>
            <person name="Ro D.-K."/>
            <person name="Ness R.W."/>
            <person name="Phillips M.A."/>
        </authorList>
    </citation>
    <scope>NUCLEOTIDE SEQUENCE [LARGE SCALE GENOMIC DNA]</scope>
    <source>
        <strain evidence="3">SAF-2024a</strain>
        <tissue evidence="3">Leaf</tissue>
    </source>
</reference>
<feature type="transmembrane region" description="Helical" evidence="1">
    <location>
        <begin position="76"/>
        <end position="96"/>
    </location>
</feature>
<dbReference type="Pfam" id="PF00561">
    <property type="entry name" value="Abhydrolase_1"/>
    <property type="match status" value="1"/>
</dbReference>
<gene>
    <name evidence="3" type="ORF">AAHA92_12038</name>
</gene>
<evidence type="ECO:0000313" key="4">
    <source>
        <dbReference type="Proteomes" id="UP001567538"/>
    </source>
</evidence>
<feature type="transmembrane region" description="Helical" evidence="1">
    <location>
        <begin position="20"/>
        <end position="42"/>
    </location>
</feature>
<dbReference type="PANTHER" id="PTHR43689:SF9">
    <property type="entry name" value="LYSOPHOSPHOLIPASE BODYGUARD 3-RELATED"/>
    <property type="match status" value="1"/>
</dbReference>
<name>A0ABD1HIY3_SALDI</name>
<evidence type="ECO:0000313" key="3">
    <source>
        <dbReference type="EMBL" id="KAL1556411.1"/>
    </source>
</evidence>
<dbReference type="GO" id="GO:0016787">
    <property type="term" value="F:hydrolase activity"/>
    <property type="evidence" value="ECO:0007669"/>
    <property type="project" value="UniProtKB-ARBA"/>
</dbReference>
<protein>
    <submittedName>
        <fullName evidence="3">Lysophospholipase BODYGUARD 1</fullName>
    </submittedName>
</protein>
<dbReference type="PRINTS" id="PR00111">
    <property type="entry name" value="ABHYDROLASE"/>
</dbReference>
<evidence type="ECO:0000259" key="2">
    <source>
        <dbReference type="Pfam" id="PF00561"/>
    </source>
</evidence>